<dbReference type="HOGENOM" id="CLU_1640718_0_0_4"/>
<accession>U5N8S7</accession>
<dbReference type="RefSeq" id="WP_022771410.1">
    <property type="nucleotide sequence ID" value="NC_022576.1"/>
</dbReference>
<gene>
    <name evidence="1" type="ORF">Cenrod_0474</name>
</gene>
<protein>
    <submittedName>
        <fullName evidence="1">Colanic acid biosynthesis glycosyl-transferase</fullName>
    </submittedName>
</protein>
<dbReference type="PATRIC" id="fig|946483.4.peg.474"/>
<dbReference type="SUPFAM" id="SSF53756">
    <property type="entry name" value="UDP-Glycosyltransferase/glycogen phosphorylase"/>
    <property type="match status" value="1"/>
</dbReference>
<proteinExistence type="predicted"/>
<evidence type="ECO:0000313" key="2">
    <source>
        <dbReference type="Proteomes" id="UP000017184"/>
    </source>
</evidence>
<dbReference type="AlphaFoldDB" id="U5N8S7"/>
<dbReference type="Proteomes" id="UP000017184">
    <property type="component" value="Chromosome"/>
</dbReference>
<keyword evidence="2" id="KW-1185">Reference proteome</keyword>
<sequence length="161" mass="18365">MRLALIADTFPPLRTSGAVQLRDLSREFVRQGHALTVLLPTPGLETLWRIDDYEGAEVLRLRAPQTKDIGYVRRTLGEGWMPFAMLRNLRASPLSAQRWDGVVWYSPSIFHGPLAGALKKSSQCKGYLIVRDIFPEWAVDMQLMPRGIPYRKVDPEFKTKI</sequence>
<dbReference type="KEGG" id="cbx:Cenrod_0474"/>
<dbReference type="EMBL" id="CP004885">
    <property type="protein sequence ID" value="AGX86589.1"/>
    <property type="molecule type" value="Genomic_DNA"/>
</dbReference>
<name>U5N8S7_9BURK</name>
<organism evidence="1 2">
    <name type="scientific">Candidatus Symbiobacter mobilis CR</name>
    <dbReference type="NCBI Taxonomy" id="946483"/>
    <lineage>
        <taxon>Bacteria</taxon>
        <taxon>Pseudomonadati</taxon>
        <taxon>Pseudomonadota</taxon>
        <taxon>Betaproteobacteria</taxon>
        <taxon>Burkholderiales</taxon>
        <taxon>Comamonadaceae</taxon>
    </lineage>
</organism>
<reference evidence="1 2" key="1">
    <citation type="journal article" date="2013" name="Genome Biol.">
        <title>Genomic analysis reveals key aspects of prokaryotic symbiosis in the phototrophic consortium "Chlorochromatium aggregatum".</title>
        <authorList>
            <person name="Liu Z."/>
            <person name="Muller J."/>
            <person name="Li T."/>
            <person name="Alvey R.M."/>
            <person name="Vogl K."/>
            <person name="Frigaard N.U."/>
            <person name="Rockwell N.C."/>
            <person name="Boyd E.S."/>
            <person name="Tomsho L.P."/>
            <person name="Schuster S.C."/>
            <person name="Henke P."/>
            <person name="Rohde M."/>
            <person name="Overmann J."/>
            <person name="Bryant D.A."/>
        </authorList>
    </citation>
    <scope>NUCLEOTIDE SEQUENCE [LARGE SCALE GENOMIC DNA]</scope>
    <source>
        <strain evidence="1">CR</strain>
    </source>
</reference>
<keyword evidence="1" id="KW-0808">Transferase</keyword>
<dbReference type="Gene3D" id="3.40.50.2000">
    <property type="entry name" value="Glycogen Phosphorylase B"/>
    <property type="match status" value="1"/>
</dbReference>
<dbReference type="eggNOG" id="COG0438">
    <property type="taxonomic scope" value="Bacteria"/>
</dbReference>
<evidence type="ECO:0000313" key="1">
    <source>
        <dbReference type="EMBL" id="AGX86589.1"/>
    </source>
</evidence>
<dbReference type="STRING" id="946483.Cenrod_0474"/>
<dbReference type="GO" id="GO:0016740">
    <property type="term" value="F:transferase activity"/>
    <property type="evidence" value="ECO:0007669"/>
    <property type="project" value="UniProtKB-KW"/>
</dbReference>